<evidence type="ECO:0000256" key="1">
    <source>
        <dbReference type="SAM" id="MobiDB-lite"/>
    </source>
</evidence>
<dbReference type="EMBL" id="JAAPAO010000590">
    <property type="protein sequence ID" value="KAF4656556.1"/>
    <property type="molecule type" value="Genomic_DNA"/>
</dbReference>
<sequence>MTDTGFKYLFGVQDYHSVNNSKPRLDASKALLEILRGPSEANDDSTRNSFCSTSSSTSSIPCGDISDDYWLNMEETFFQQRKEMALCIYRQFMTRSQGGCDPSQVRRLYFVVPSPPST</sequence>
<accession>A0A7J6LBL0</accession>
<protein>
    <submittedName>
        <fullName evidence="2">Uncharacterized protein</fullName>
    </submittedName>
</protein>
<proteinExistence type="predicted"/>
<name>A0A7J6LBL0_PERCH</name>
<evidence type="ECO:0000313" key="2">
    <source>
        <dbReference type="EMBL" id="KAF4656556.1"/>
    </source>
</evidence>
<keyword evidence="3" id="KW-1185">Reference proteome</keyword>
<gene>
    <name evidence="2" type="ORF">FOL47_008878</name>
</gene>
<evidence type="ECO:0000313" key="3">
    <source>
        <dbReference type="Proteomes" id="UP000591131"/>
    </source>
</evidence>
<dbReference type="AlphaFoldDB" id="A0A7J6LBL0"/>
<organism evidence="2 3">
    <name type="scientific">Perkinsus chesapeaki</name>
    <name type="common">Clam parasite</name>
    <name type="synonym">Perkinsus andrewsi</name>
    <dbReference type="NCBI Taxonomy" id="330153"/>
    <lineage>
        <taxon>Eukaryota</taxon>
        <taxon>Sar</taxon>
        <taxon>Alveolata</taxon>
        <taxon>Perkinsozoa</taxon>
        <taxon>Perkinsea</taxon>
        <taxon>Perkinsida</taxon>
        <taxon>Perkinsidae</taxon>
        <taxon>Perkinsus</taxon>
    </lineage>
</organism>
<feature type="compositionally biased region" description="Low complexity" evidence="1">
    <location>
        <begin position="47"/>
        <end position="59"/>
    </location>
</feature>
<dbReference type="Proteomes" id="UP000591131">
    <property type="component" value="Unassembled WGS sequence"/>
</dbReference>
<feature type="region of interest" description="Disordered" evidence="1">
    <location>
        <begin position="37"/>
        <end position="60"/>
    </location>
</feature>
<comment type="caution">
    <text evidence="2">The sequence shown here is derived from an EMBL/GenBank/DDBJ whole genome shotgun (WGS) entry which is preliminary data.</text>
</comment>
<reference evidence="2 3" key="1">
    <citation type="submission" date="2020-04" db="EMBL/GenBank/DDBJ databases">
        <title>Perkinsus chesapeaki whole genome sequence.</title>
        <authorList>
            <person name="Bogema D.R."/>
        </authorList>
    </citation>
    <scope>NUCLEOTIDE SEQUENCE [LARGE SCALE GENOMIC DNA]</scope>
    <source>
        <strain evidence="2">ATCC PRA-425</strain>
    </source>
</reference>